<evidence type="ECO:0000313" key="1">
    <source>
        <dbReference type="EMBL" id="ACV81434.1"/>
    </source>
</evidence>
<dbReference type="HOGENOM" id="CLU_097062_1_0_11"/>
<dbReference type="SUPFAM" id="SSF109854">
    <property type="entry name" value="DinB/YfiT-like putative metalloenzymes"/>
    <property type="match status" value="1"/>
</dbReference>
<gene>
    <name evidence="1" type="ordered locus">Namu_5165</name>
</gene>
<dbReference type="RefSeq" id="WP_015750241.1">
    <property type="nucleotide sequence ID" value="NC_013235.1"/>
</dbReference>
<dbReference type="AlphaFoldDB" id="C8XC40"/>
<sequence>MTGPEPTPAPTPAPLSQERQDLLESLQTQRHFLTVTVANLTDEQARLTPTVSALSLGGLIKHVSLTEQSWYAFATGTPEAMAGDPQEWMQAFVMGPQETLADLLDRYEQIAARTDELAATADLDVAYPLPPAPWFAPGATRSVRRVLMHIVAETAQHCGHADIIRESIDGQKTMG</sequence>
<evidence type="ECO:0000313" key="2">
    <source>
        <dbReference type="Proteomes" id="UP000002218"/>
    </source>
</evidence>
<reference evidence="2" key="1">
    <citation type="submission" date="2009-09" db="EMBL/GenBank/DDBJ databases">
        <title>The complete genome of Nakamurella multipartita DSM 44233.</title>
        <authorList>
            <consortium name="US DOE Joint Genome Institute (JGI-PGF)"/>
            <person name="Lucas S."/>
            <person name="Copeland A."/>
            <person name="Lapidus A."/>
            <person name="Glavina del Rio T."/>
            <person name="Dalin E."/>
            <person name="Tice H."/>
            <person name="Bruce D."/>
            <person name="Goodwin L."/>
            <person name="Pitluck S."/>
            <person name="Kyrpides N."/>
            <person name="Mavromatis K."/>
            <person name="Ivanova N."/>
            <person name="Ovchinnikova G."/>
            <person name="Sims D."/>
            <person name="Meincke L."/>
            <person name="Brettin T."/>
            <person name="Detter J.C."/>
            <person name="Han C."/>
            <person name="Larimer F."/>
            <person name="Land M."/>
            <person name="Hauser L."/>
            <person name="Markowitz V."/>
            <person name="Cheng J.-F."/>
            <person name="Hugenholtz P."/>
            <person name="Woyke T."/>
            <person name="Wu D."/>
            <person name="Klenk H.-P."/>
            <person name="Eisen J.A."/>
        </authorList>
    </citation>
    <scope>NUCLEOTIDE SEQUENCE [LARGE SCALE GENOMIC DNA]</scope>
    <source>
        <strain evidence="2">ATCC 700099 / DSM 44233 / CIP 104796 / JCM 9543 / NBRC 105858 / Y-104</strain>
    </source>
</reference>
<dbReference type="InterPro" id="IPR007061">
    <property type="entry name" value="MST-like"/>
</dbReference>
<dbReference type="Pfam" id="PF04978">
    <property type="entry name" value="MST"/>
    <property type="match status" value="1"/>
</dbReference>
<keyword evidence="2" id="KW-1185">Reference proteome</keyword>
<dbReference type="EMBL" id="CP001737">
    <property type="protein sequence ID" value="ACV81434.1"/>
    <property type="molecule type" value="Genomic_DNA"/>
</dbReference>
<dbReference type="InterPro" id="IPR034660">
    <property type="entry name" value="DinB/YfiT-like"/>
</dbReference>
<name>C8XC40_NAKMY</name>
<dbReference type="OrthoDB" id="4548523at2"/>
<accession>C8XC40</accession>
<dbReference type="STRING" id="479431.Namu_5165"/>
<dbReference type="Proteomes" id="UP000002218">
    <property type="component" value="Chromosome"/>
</dbReference>
<dbReference type="InParanoid" id="C8XC40"/>
<protein>
    <recommendedName>
        <fullName evidence="3">DinB family protein</fullName>
    </recommendedName>
</protein>
<organism evidence="1 2">
    <name type="scientific">Nakamurella multipartita (strain ATCC 700099 / DSM 44233 / CIP 104796 / JCM 9543 / NBRC 105858 / Y-104)</name>
    <name type="common">Microsphaera multipartita</name>
    <dbReference type="NCBI Taxonomy" id="479431"/>
    <lineage>
        <taxon>Bacteria</taxon>
        <taxon>Bacillati</taxon>
        <taxon>Actinomycetota</taxon>
        <taxon>Actinomycetes</taxon>
        <taxon>Nakamurellales</taxon>
        <taxon>Nakamurellaceae</taxon>
        <taxon>Nakamurella</taxon>
    </lineage>
</organism>
<proteinExistence type="predicted"/>
<reference evidence="1 2" key="2">
    <citation type="journal article" date="2010" name="Stand. Genomic Sci.">
        <title>Complete genome sequence of Nakamurella multipartita type strain (Y-104).</title>
        <authorList>
            <person name="Tice H."/>
            <person name="Mayilraj S."/>
            <person name="Sims D."/>
            <person name="Lapidus A."/>
            <person name="Nolan M."/>
            <person name="Lucas S."/>
            <person name="Glavina Del Rio T."/>
            <person name="Copeland A."/>
            <person name="Cheng J.F."/>
            <person name="Meincke L."/>
            <person name="Bruce D."/>
            <person name="Goodwin L."/>
            <person name="Pitluck S."/>
            <person name="Ivanova N."/>
            <person name="Mavromatis K."/>
            <person name="Ovchinnikova G."/>
            <person name="Pati A."/>
            <person name="Chen A."/>
            <person name="Palaniappan K."/>
            <person name="Land M."/>
            <person name="Hauser L."/>
            <person name="Chang Y.J."/>
            <person name="Jeffries C.D."/>
            <person name="Detter J.C."/>
            <person name="Brettin T."/>
            <person name="Rohde M."/>
            <person name="Goker M."/>
            <person name="Bristow J."/>
            <person name="Eisen J.A."/>
            <person name="Markowitz V."/>
            <person name="Hugenholtz P."/>
            <person name="Kyrpides N.C."/>
            <person name="Klenk H.P."/>
            <person name="Chen F."/>
        </authorList>
    </citation>
    <scope>NUCLEOTIDE SEQUENCE [LARGE SCALE GENOMIC DNA]</scope>
    <source>
        <strain evidence="2">ATCC 700099 / DSM 44233 / CIP 104796 / JCM 9543 / NBRC 105858 / Y-104</strain>
    </source>
</reference>
<dbReference type="KEGG" id="nml:Namu_5165"/>
<dbReference type="Gene3D" id="1.20.120.450">
    <property type="entry name" value="dinb family like domain"/>
    <property type="match status" value="1"/>
</dbReference>
<evidence type="ECO:0008006" key="3">
    <source>
        <dbReference type="Google" id="ProtNLM"/>
    </source>
</evidence>
<dbReference type="eggNOG" id="COG2318">
    <property type="taxonomic scope" value="Bacteria"/>
</dbReference>